<dbReference type="InterPro" id="IPR023210">
    <property type="entry name" value="NADP_OxRdtase_dom"/>
</dbReference>
<evidence type="ECO:0000256" key="3">
    <source>
        <dbReference type="ARBA" id="ARBA00023002"/>
    </source>
</evidence>
<dbReference type="RefSeq" id="WP_125553372.1">
    <property type="nucleotide sequence ID" value="NZ_JBHSSL010000041.1"/>
</dbReference>
<dbReference type="InterPro" id="IPR018170">
    <property type="entry name" value="Aldo/ket_reductase_CS"/>
</dbReference>
<dbReference type="InterPro" id="IPR020471">
    <property type="entry name" value="AKR"/>
</dbReference>
<evidence type="ECO:0000259" key="4">
    <source>
        <dbReference type="Pfam" id="PF00248"/>
    </source>
</evidence>
<comment type="caution">
    <text evidence="5">The sequence shown here is derived from an EMBL/GenBank/DDBJ whole genome shotgun (WGS) entry which is preliminary data.</text>
</comment>
<gene>
    <name evidence="5" type="ORF">ACFQGP_07525</name>
</gene>
<accession>A0ABW1RCE1</accession>
<dbReference type="PROSITE" id="PS00798">
    <property type="entry name" value="ALDOKETO_REDUCTASE_1"/>
    <property type="match status" value="1"/>
</dbReference>
<evidence type="ECO:0000313" key="6">
    <source>
        <dbReference type="Proteomes" id="UP001596289"/>
    </source>
</evidence>
<dbReference type="PANTHER" id="PTHR43827:SF3">
    <property type="entry name" value="NADP-DEPENDENT OXIDOREDUCTASE DOMAIN-CONTAINING PROTEIN"/>
    <property type="match status" value="1"/>
</dbReference>
<dbReference type="Gene3D" id="3.20.20.100">
    <property type="entry name" value="NADP-dependent oxidoreductase domain"/>
    <property type="match status" value="1"/>
</dbReference>
<dbReference type="InterPro" id="IPR036812">
    <property type="entry name" value="NAD(P)_OxRdtase_dom_sf"/>
</dbReference>
<organism evidence="5 6">
    <name type="scientific">Loigolactobacillus jiayinensis</name>
    <dbReference type="NCBI Taxonomy" id="2486016"/>
    <lineage>
        <taxon>Bacteria</taxon>
        <taxon>Bacillati</taxon>
        <taxon>Bacillota</taxon>
        <taxon>Bacilli</taxon>
        <taxon>Lactobacillales</taxon>
        <taxon>Lactobacillaceae</taxon>
        <taxon>Loigolactobacillus</taxon>
    </lineage>
</organism>
<protein>
    <submittedName>
        <fullName evidence="5">Aldo/keto reductase</fullName>
    </submittedName>
</protein>
<comment type="similarity">
    <text evidence="1">Belongs to the aldo/keto reductase family.</text>
</comment>
<name>A0ABW1RCE1_9LACO</name>
<evidence type="ECO:0000256" key="2">
    <source>
        <dbReference type="ARBA" id="ARBA00022857"/>
    </source>
</evidence>
<sequence>MNKFIQPKLQLADGWTIPQLGFGVYKLTEQQTMSTAIATAYQAGYRLFDTAQSYQNELTLGRAFKQLELPRKKLFITTKVAETNQGYTNTLRSVELSLKQLQIDYLDLLLIHWPIHSQFFETWRALERLKAEKIVRSIGVSNYHQTHLDYLATRANEQPVVNQFENHPYLSQEPLLAYDREHHIITQAWSPLGRGIVLHDSTLAKIAAKYQRSPAQIILRWHLQRGLAVIPKSQNPQRITENAAIFDFKLDADDMTTIARLNRQQRTGDDPEIVYEIEHQYD</sequence>
<dbReference type="CDD" id="cd19071">
    <property type="entry name" value="AKR_AKR1-5-like"/>
    <property type="match status" value="1"/>
</dbReference>
<feature type="domain" description="NADP-dependent oxidoreductase" evidence="4">
    <location>
        <begin position="20"/>
        <end position="262"/>
    </location>
</feature>
<proteinExistence type="inferred from homology"/>
<keyword evidence="6" id="KW-1185">Reference proteome</keyword>
<evidence type="ECO:0000313" key="5">
    <source>
        <dbReference type="EMBL" id="MFC6170423.1"/>
    </source>
</evidence>
<dbReference type="PRINTS" id="PR00069">
    <property type="entry name" value="ALDKETRDTASE"/>
</dbReference>
<evidence type="ECO:0000256" key="1">
    <source>
        <dbReference type="ARBA" id="ARBA00007905"/>
    </source>
</evidence>
<keyword evidence="2" id="KW-0521">NADP</keyword>
<dbReference type="PROSITE" id="PS00062">
    <property type="entry name" value="ALDOKETO_REDUCTASE_2"/>
    <property type="match status" value="1"/>
</dbReference>
<dbReference type="PIRSF" id="PIRSF000097">
    <property type="entry name" value="AKR"/>
    <property type="match status" value="1"/>
</dbReference>
<dbReference type="Pfam" id="PF00248">
    <property type="entry name" value="Aldo_ket_red"/>
    <property type="match status" value="1"/>
</dbReference>
<dbReference type="EMBL" id="JBHSSL010000041">
    <property type="protein sequence ID" value="MFC6170423.1"/>
    <property type="molecule type" value="Genomic_DNA"/>
</dbReference>
<dbReference type="PANTHER" id="PTHR43827">
    <property type="entry name" value="2,5-DIKETO-D-GLUCONIC ACID REDUCTASE"/>
    <property type="match status" value="1"/>
</dbReference>
<dbReference type="SUPFAM" id="SSF51430">
    <property type="entry name" value="NAD(P)-linked oxidoreductase"/>
    <property type="match status" value="1"/>
</dbReference>
<reference evidence="6" key="1">
    <citation type="journal article" date="2019" name="Int. J. Syst. Evol. Microbiol.">
        <title>The Global Catalogue of Microorganisms (GCM) 10K type strain sequencing project: providing services to taxonomists for standard genome sequencing and annotation.</title>
        <authorList>
            <consortium name="The Broad Institute Genomics Platform"/>
            <consortium name="The Broad Institute Genome Sequencing Center for Infectious Disease"/>
            <person name="Wu L."/>
            <person name="Ma J."/>
        </authorList>
    </citation>
    <scope>NUCLEOTIDE SEQUENCE [LARGE SCALE GENOMIC DNA]</scope>
    <source>
        <strain evidence="6">CCM 8904</strain>
    </source>
</reference>
<keyword evidence="3" id="KW-0560">Oxidoreductase</keyword>
<dbReference type="Proteomes" id="UP001596289">
    <property type="component" value="Unassembled WGS sequence"/>
</dbReference>